<dbReference type="PROSITE" id="PS50122">
    <property type="entry name" value="CHEB"/>
    <property type="match status" value="1"/>
</dbReference>
<evidence type="ECO:0000259" key="9">
    <source>
        <dbReference type="PROSITE" id="PS50122"/>
    </source>
</evidence>
<dbReference type="GO" id="GO:0006935">
    <property type="term" value="P:chemotaxis"/>
    <property type="evidence" value="ECO:0007669"/>
    <property type="project" value="UniProtKB-UniRule"/>
</dbReference>
<evidence type="ECO:0000313" key="11">
    <source>
        <dbReference type="Proteomes" id="UP000245168"/>
    </source>
</evidence>
<dbReference type="InterPro" id="IPR008248">
    <property type="entry name" value="CheB-like"/>
</dbReference>
<evidence type="ECO:0000256" key="2">
    <source>
        <dbReference type="ARBA" id="ARBA00022801"/>
    </source>
</evidence>
<dbReference type="Pfam" id="PF01339">
    <property type="entry name" value="CheB_methylest"/>
    <property type="match status" value="1"/>
</dbReference>
<feature type="active site" evidence="4 5">
    <location>
        <position position="189"/>
    </location>
</feature>
<comment type="PTM">
    <text evidence="4">Phosphorylated by CheA. Phosphorylation of the N-terminal regulatory domain activates the methylesterase activity.</text>
</comment>
<dbReference type="Gene3D" id="3.40.50.2300">
    <property type="match status" value="1"/>
</dbReference>
<dbReference type="OrthoDB" id="9793421at2"/>
<keyword evidence="11" id="KW-1185">Reference proteome</keyword>
<dbReference type="CDD" id="cd17541">
    <property type="entry name" value="REC_CheB-like"/>
    <property type="match status" value="1"/>
</dbReference>
<feature type="active site" evidence="4 5">
    <location>
        <position position="284"/>
    </location>
</feature>
<keyword evidence="2 4" id="KW-0378">Hydrolase</keyword>
<dbReference type="CDD" id="cd16432">
    <property type="entry name" value="CheB_Rec"/>
    <property type="match status" value="1"/>
</dbReference>
<dbReference type="GO" id="GO:0050568">
    <property type="term" value="F:protein-glutamine glutaminase activity"/>
    <property type="evidence" value="ECO:0007669"/>
    <property type="project" value="UniProtKB-UniRule"/>
</dbReference>
<comment type="catalytic activity">
    <reaction evidence="3 4">
        <text>[protein]-L-glutamate 5-O-methyl ester + H2O = L-glutamyl-[protein] + methanol + H(+)</text>
        <dbReference type="Rhea" id="RHEA:23236"/>
        <dbReference type="Rhea" id="RHEA-COMP:10208"/>
        <dbReference type="Rhea" id="RHEA-COMP:10311"/>
        <dbReference type="ChEBI" id="CHEBI:15377"/>
        <dbReference type="ChEBI" id="CHEBI:15378"/>
        <dbReference type="ChEBI" id="CHEBI:17790"/>
        <dbReference type="ChEBI" id="CHEBI:29973"/>
        <dbReference type="ChEBI" id="CHEBI:82795"/>
        <dbReference type="EC" id="3.1.1.61"/>
    </reaction>
</comment>
<evidence type="ECO:0000256" key="4">
    <source>
        <dbReference type="HAMAP-Rule" id="MF_00099"/>
    </source>
</evidence>
<dbReference type="InterPro" id="IPR035909">
    <property type="entry name" value="CheB_C"/>
</dbReference>
<proteinExistence type="inferred from homology"/>
<dbReference type="GO" id="GO:0005737">
    <property type="term" value="C:cytoplasm"/>
    <property type="evidence" value="ECO:0007669"/>
    <property type="project" value="UniProtKB-SubCell"/>
</dbReference>
<feature type="domain" description="Response regulatory" evidence="8">
    <location>
        <begin position="1"/>
        <end position="117"/>
    </location>
</feature>
<comment type="subcellular location">
    <subcellularLocation>
        <location evidence="4">Cytoplasm</location>
    </subcellularLocation>
</comment>
<keyword evidence="1 4" id="KW-0145">Chemotaxis</keyword>
<dbReference type="GO" id="GO:0008984">
    <property type="term" value="F:protein-glutamate methylesterase activity"/>
    <property type="evidence" value="ECO:0007669"/>
    <property type="project" value="UniProtKB-UniRule"/>
</dbReference>
<dbReference type="SUPFAM" id="SSF52738">
    <property type="entry name" value="Methylesterase CheB, C-terminal domain"/>
    <property type="match status" value="1"/>
</dbReference>
<feature type="modified residue" description="4-aspartylphosphate" evidence="4 6">
    <location>
        <position position="50"/>
    </location>
</feature>
<evidence type="ECO:0000256" key="3">
    <source>
        <dbReference type="ARBA" id="ARBA00048267"/>
    </source>
</evidence>
<accession>A0A2U2BSB5</accession>
<evidence type="ECO:0000313" key="10">
    <source>
        <dbReference type="EMBL" id="PWE16882.1"/>
    </source>
</evidence>
<evidence type="ECO:0000256" key="6">
    <source>
        <dbReference type="PROSITE-ProRule" id="PRU00169"/>
    </source>
</evidence>
<dbReference type="GO" id="GO:0000156">
    <property type="term" value="F:phosphorelay response regulator activity"/>
    <property type="evidence" value="ECO:0007669"/>
    <property type="project" value="InterPro"/>
</dbReference>
<feature type="region of interest" description="Disordered" evidence="7">
    <location>
        <begin position="132"/>
        <end position="151"/>
    </location>
</feature>
<evidence type="ECO:0000256" key="1">
    <source>
        <dbReference type="ARBA" id="ARBA00022500"/>
    </source>
</evidence>
<comment type="similarity">
    <text evidence="4">Belongs to the CheB family.</text>
</comment>
<dbReference type="SMART" id="SM00448">
    <property type="entry name" value="REC"/>
    <property type="match status" value="1"/>
</dbReference>
<dbReference type="PANTHER" id="PTHR42872">
    <property type="entry name" value="PROTEIN-GLUTAMATE METHYLESTERASE/PROTEIN-GLUTAMINE GLUTAMINASE"/>
    <property type="match status" value="1"/>
</dbReference>
<feature type="active site" evidence="4 5">
    <location>
        <position position="162"/>
    </location>
</feature>
<dbReference type="EC" id="3.5.1.44" evidence="4"/>
<evidence type="ECO:0000259" key="8">
    <source>
        <dbReference type="PROSITE" id="PS50110"/>
    </source>
</evidence>
<comment type="caution">
    <text evidence="10">The sequence shown here is derived from an EMBL/GenBank/DDBJ whole genome shotgun (WGS) entry which is preliminary data.</text>
</comment>
<keyword evidence="4 6" id="KW-0597">Phosphoprotein</keyword>
<dbReference type="InterPro" id="IPR000673">
    <property type="entry name" value="Sig_transdc_resp-reg_Me-estase"/>
</dbReference>
<dbReference type="EMBL" id="QEXV01000005">
    <property type="protein sequence ID" value="PWE16882.1"/>
    <property type="molecule type" value="Genomic_DNA"/>
</dbReference>
<dbReference type="Pfam" id="PF00072">
    <property type="entry name" value="Response_reg"/>
    <property type="match status" value="1"/>
</dbReference>
<evidence type="ECO:0000256" key="7">
    <source>
        <dbReference type="SAM" id="MobiDB-lite"/>
    </source>
</evidence>
<dbReference type="Proteomes" id="UP000245168">
    <property type="component" value="Unassembled WGS sequence"/>
</dbReference>
<dbReference type="Gene3D" id="3.40.50.180">
    <property type="entry name" value="Methylesterase CheB, C-terminal domain"/>
    <property type="match status" value="1"/>
</dbReference>
<protein>
    <recommendedName>
        <fullName evidence="4">Protein-glutamate methylesterase/protein-glutamine glutaminase</fullName>
        <ecNumber evidence="4">3.1.1.61</ecNumber>
        <ecNumber evidence="4">3.5.1.44</ecNumber>
    </recommendedName>
</protein>
<comment type="domain">
    <text evidence="4">Contains a C-terminal catalytic domain, and an N-terminal region which modulates catalytic activity.</text>
</comment>
<dbReference type="SUPFAM" id="SSF52172">
    <property type="entry name" value="CheY-like"/>
    <property type="match status" value="1"/>
</dbReference>
<dbReference type="NCBIfam" id="NF001965">
    <property type="entry name" value="PRK00742.1"/>
    <property type="match status" value="1"/>
</dbReference>
<feature type="compositionally biased region" description="Low complexity" evidence="7">
    <location>
        <begin position="132"/>
        <end position="141"/>
    </location>
</feature>
<organism evidence="10 11">
    <name type="scientific">Marinicauda salina</name>
    <dbReference type="NCBI Taxonomy" id="2135793"/>
    <lineage>
        <taxon>Bacteria</taxon>
        <taxon>Pseudomonadati</taxon>
        <taxon>Pseudomonadota</taxon>
        <taxon>Alphaproteobacteria</taxon>
        <taxon>Maricaulales</taxon>
        <taxon>Maricaulaceae</taxon>
        <taxon>Marinicauda</taxon>
    </lineage>
</organism>
<comment type="catalytic activity">
    <reaction evidence="4">
        <text>L-glutaminyl-[protein] + H2O = L-glutamyl-[protein] + NH4(+)</text>
        <dbReference type="Rhea" id="RHEA:16441"/>
        <dbReference type="Rhea" id="RHEA-COMP:10207"/>
        <dbReference type="Rhea" id="RHEA-COMP:10208"/>
        <dbReference type="ChEBI" id="CHEBI:15377"/>
        <dbReference type="ChEBI" id="CHEBI:28938"/>
        <dbReference type="ChEBI" id="CHEBI:29973"/>
        <dbReference type="ChEBI" id="CHEBI:30011"/>
        <dbReference type="EC" id="3.5.1.44"/>
    </reaction>
</comment>
<dbReference type="PANTHER" id="PTHR42872:SF3">
    <property type="entry name" value="PROTEIN-GLUTAMATE METHYLESTERASE_PROTEIN-GLUTAMINE GLUTAMINASE 1"/>
    <property type="match status" value="1"/>
</dbReference>
<dbReference type="EC" id="3.1.1.61" evidence="4"/>
<dbReference type="HAMAP" id="MF_00099">
    <property type="entry name" value="CheB_chemtxs"/>
    <property type="match status" value="1"/>
</dbReference>
<reference evidence="11" key="1">
    <citation type="submission" date="2018-05" db="EMBL/GenBank/DDBJ databases">
        <authorList>
            <person name="Liu B.-T."/>
        </authorList>
    </citation>
    <scope>NUCLEOTIDE SEQUENCE [LARGE SCALE GENOMIC DNA]</scope>
    <source>
        <strain evidence="11">WD6-1</strain>
    </source>
</reference>
<dbReference type="PROSITE" id="PS50110">
    <property type="entry name" value="RESPONSE_REGULATORY"/>
    <property type="match status" value="1"/>
</dbReference>
<dbReference type="InterPro" id="IPR001789">
    <property type="entry name" value="Sig_transdc_resp-reg_receiver"/>
</dbReference>
<comment type="function">
    <text evidence="4">Involved in chemotaxis. Part of a chemotaxis signal transduction system that modulates chemotaxis in response to various stimuli. Catalyzes the demethylation of specific methylglutamate residues introduced into the chemoreceptors (methyl-accepting chemotaxis proteins or MCP) by CheR. Also mediates the irreversible deamidation of specific glutamine residues to glutamic acid.</text>
</comment>
<keyword evidence="4" id="KW-0963">Cytoplasm</keyword>
<gene>
    <name evidence="4" type="primary">cheB</name>
    <name evidence="10" type="ORF">DDZ18_11340</name>
</gene>
<dbReference type="InterPro" id="IPR011006">
    <property type="entry name" value="CheY-like_superfamily"/>
</dbReference>
<feature type="domain" description="CheB-type methylesterase" evidence="9">
    <location>
        <begin position="149"/>
        <end position="342"/>
    </location>
</feature>
<dbReference type="AlphaFoldDB" id="A0A2U2BSB5"/>
<dbReference type="PIRSF" id="PIRSF000876">
    <property type="entry name" value="RR_chemtxs_CheB"/>
    <property type="match status" value="1"/>
</dbReference>
<sequence>MVVDDSAVVRGLVARWIEADHRLDLAATCADGEIGVRKAGELQPDLVVLDIEMPRMDGLTALPLILKAAPHARVVMASTLTRNGAEITLRALSLGAADYAPKPEAGRVSGAEAYREELLAKLAALSPQAEAARPSPAAAAPAPRPAAAPRPGRAELVAIGSSTGGPQALRELVVALPKDARAPVVIAQHMPKLFTAILAEHLTKAGLPASEAADGEALQSGRVYIAPGDYHMTISGGPGAFIARLDQSPPVNFCRPAVDPLFASCAKAAGRGLVAAVLTGMGHDGRDGARQVREAGGVVIAQDRATSVVWGMPGAIAEAGLADAILPIADIGPEIARRMKGEA</sequence>
<name>A0A2U2BSB5_9PROT</name>
<evidence type="ECO:0000256" key="5">
    <source>
        <dbReference type="PROSITE-ProRule" id="PRU00050"/>
    </source>
</evidence>